<name>A0A1G6JP29_9BACI</name>
<dbReference type="InterPro" id="IPR038763">
    <property type="entry name" value="DHH_sf"/>
</dbReference>
<evidence type="ECO:0000259" key="7">
    <source>
        <dbReference type="Pfam" id="PF01368"/>
    </source>
</evidence>
<reference evidence="12" key="1">
    <citation type="submission" date="2016-09" db="EMBL/GenBank/DDBJ databases">
        <authorList>
            <person name="Varghese N."/>
            <person name="Submissions S."/>
        </authorList>
    </citation>
    <scope>NUCLEOTIDE SEQUENCE [LARGE SCALE GENOMIC DNA]</scope>
    <source>
        <strain evidence="12">25nlg</strain>
    </source>
</reference>
<gene>
    <name evidence="11" type="ORF">SAMN05421737_10651</name>
</gene>
<dbReference type="NCBIfam" id="TIGR00644">
    <property type="entry name" value="recJ"/>
    <property type="match status" value="1"/>
</dbReference>
<keyword evidence="4" id="KW-0378">Hydrolase</keyword>
<feature type="domain" description="DDH" evidence="7">
    <location>
        <begin position="82"/>
        <end position="225"/>
    </location>
</feature>
<feature type="domain" description="DHHA1" evidence="8">
    <location>
        <begin position="347"/>
        <end position="441"/>
    </location>
</feature>
<evidence type="ECO:0000259" key="10">
    <source>
        <dbReference type="Pfam" id="PF17768"/>
    </source>
</evidence>
<dbReference type="PANTHER" id="PTHR30255:SF2">
    <property type="entry name" value="SINGLE-STRANDED-DNA-SPECIFIC EXONUCLEASE RECJ"/>
    <property type="match status" value="1"/>
</dbReference>
<feature type="domain" description="Single-stranded-DNA-specific exonuclease RecJ C-terminal" evidence="9">
    <location>
        <begin position="568"/>
        <end position="768"/>
    </location>
</feature>
<keyword evidence="12" id="KW-1185">Reference proteome</keyword>
<dbReference type="InterPro" id="IPR003156">
    <property type="entry name" value="DHHA1_dom"/>
</dbReference>
<dbReference type="InterPro" id="IPR018779">
    <property type="entry name" value="RecJ_C"/>
</dbReference>
<dbReference type="InterPro" id="IPR041122">
    <property type="entry name" value="RecJ_OB"/>
</dbReference>
<dbReference type="STRING" id="1464122.SAMN05421737_10651"/>
<evidence type="ECO:0000313" key="12">
    <source>
        <dbReference type="Proteomes" id="UP000242662"/>
    </source>
</evidence>
<keyword evidence="3" id="KW-0540">Nuclease</keyword>
<dbReference type="OrthoDB" id="9809852at2"/>
<evidence type="ECO:0000256" key="6">
    <source>
        <dbReference type="SAM" id="Coils"/>
    </source>
</evidence>
<dbReference type="RefSeq" id="WP_090775673.1">
    <property type="nucleotide sequence ID" value="NZ_FMYM01000006.1"/>
</dbReference>
<evidence type="ECO:0000259" key="9">
    <source>
        <dbReference type="Pfam" id="PF10141"/>
    </source>
</evidence>
<dbReference type="Pfam" id="PF02272">
    <property type="entry name" value="DHHA1"/>
    <property type="match status" value="1"/>
</dbReference>
<evidence type="ECO:0000259" key="8">
    <source>
        <dbReference type="Pfam" id="PF02272"/>
    </source>
</evidence>
<dbReference type="EMBL" id="FMYM01000006">
    <property type="protein sequence ID" value="SDC20512.1"/>
    <property type="molecule type" value="Genomic_DNA"/>
</dbReference>
<organism evidence="11 12">
    <name type="scientific">Shouchella lonarensis</name>
    <dbReference type="NCBI Taxonomy" id="1464122"/>
    <lineage>
        <taxon>Bacteria</taxon>
        <taxon>Bacillati</taxon>
        <taxon>Bacillota</taxon>
        <taxon>Bacilli</taxon>
        <taxon>Bacillales</taxon>
        <taxon>Bacillaceae</taxon>
        <taxon>Shouchella</taxon>
    </lineage>
</organism>
<dbReference type="AlphaFoldDB" id="A0A1G6JP29"/>
<feature type="coiled-coil region" evidence="6">
    <location>
        <begin position="300"/>
        <end position="327"/>
    </location>
</feature>
<dbReference type="Pfam" id="PF10141">
    <property type="entry name" value="ssDNA-exonuc_C"/>
    <property type="match status" value="1"/>
</dbReference>
<sequence length="782" mass="86979">MLQSTAKWRILAQDDERAAKLASSLSISMLVARLLVQRGIHTVEAANVFLQKETPAFYDPYLLKGMKEVVERICKARDQGEKVLVFGDYDADGVSATALLVTALKMAGARCDYYIPNRFTEGYGPNKPALIEAKSSGYQLVVTVDTGISAVEEAACASEIGLDFIITDHHEVPPKLPDAYAIVNPKQPGCPYPFKELAGAGVAFKVAQALLGDDALELLDYAVIGTVADLVPLVDENRFLVKKGLRALEASHRPGIQALKTLCGARQKEVDADVIGFGIGPRLNAAGRLDSAEPAVALLLATDKAQAKTLAEEIEQYNQMRQSVVDEMTKEAIMLVEAMQAEEVQRVIIVAKEGWNPGVVGIVASRLVEKFYRPTIVLSLDKEKGLAKGSARSIAGFDIFSALSKNRDLLPHFGGHPMAAGLTMALADVTRLQARLDEYAQEVLTETDFTPTMEIDLVAKVSDVTLEVTRELQQLAPFGVGNRKPLMLLTHVSLGEMRQIGSELNHLKCQFVDGDTSLDAVAFRKGHLYEEMTPQATLSVVGTAEINEWNGHVKPQFLIKDVAVSHWQLFDWRSIQAKQLNTRLAALSDAPVLPVAFQSTTLERLHLTVDVIHHQGEQQSLNGTYIVFLDLPDSRDDFMQFFRRHEGVPHRIYVVFSEEEEAFFRTNPNREQFKWYYAFLQKRGTFAVGELAKKLEAHRGWSAETVAFMTTVFEELGFITVERGVVRFVSDPIKKSLEDSPTFRKKQEQTWLEQMFVYASYEQLKTWFDQVIEPARVKEGAK</sequence>
<dbReference type="Proteomes" id="UP000242662">
    <property type="component" value="Unassembled WGS sequence"/>
</dbReference>
<dbReference type="InterPro" id="IPR001667">
    <property type="entry name" value="DDH_dom"/>
</dbReference>
<dbReference type="Gene3D" id="3.90.1640.30">
    <property type="match status" value="1"/>
</dbReference>
<dbReference type="SUPFAM" id="SSF64182">
    <property type="entry name" value="DHH phosphoesterases"/>
    <property type="match status" value="1"/>
</dbReference>
<comment type="similarity">
    <text evidence="1">Belongs to the RecJ family.</text>
</comment>
<evidence type="ECO:0000256" key="1">
    <source>
        <dbReference type="ARBA" id="ARBA00005915"/>
    </source>
</evidence>
<keyword evidence="5 11" id="KW-0269">Exonuclease</keyword>
<protein>
    <recommendedName>
        <fullName evidence="2">Single-stranded-DNA-specific exonuclease RecJ</fullName>
    </recommendedName>
</protein>
<evidence type="ECO:0000256" key="5">
    <source>
        <dbReference type="ARBA" id="ARBA00022839"/>
    </source>
</evidence>
<dbReference type="InterPro" id="IPR004610">
    <property type="entry name" value="RecJ"/>
</dbReference>
<dbReference type="GO" id="GO:0003676">
    <property type="term" value="F:nucleic acid binding"/>
    <property type="evidence" value="ECO:0007669"/>
    <property type="project" value="InterPro"/>
</dbReference>
<dbReference type="Pfam" id="PF17768">
    <property type="entry name" value="RecJ_OB"/>
    <property type="match status" value="1"/>
</dbReference>
<dbReference type="Pfam" id="PF01368">
    <property type="entry name" value="DHH"/>
    <property type="match status" value="1"/>
</dbReference>
<evidence type="ECO:0000256" key="2">
    <source>
        <dbReference type="ARBA" id="ARBA00019841"/>
    </source>
</evidence>
<dbReference type="GO" id="GO:0006310">
    <property type="term" value="P:DNA recombination"/>
    <property type="evidence" value="ECO:0007669"/>
    <property type="project" value="InterPro"/>
</dbReference>
<evidence type="ECO:0000256" key="3">
    <source>
        <dbReference type="ARBA" id="ARBA00022722"/>
    </source>
</evidence>
<dbReference type="InterPro" id="IPR051673">
    <property type="entry name" value="SSDNA_exonuclease_RecJ"/>
</dbReference>
<keyword evidence="6" id="KW-0175">Coiled coil</keyword>
<dbReference type="PANTHER" id="PTHR30255">
    <property type="entry name" value="SINGLE-STRANDED-DNA-SPECIFIC EXONUCLEASE RECJ"/>
    <property type="match status" value="1"/>
</dbReference>
<accession>A0A1G6JP29</accession>
<dbReference type="Gene3D" id="3.10.310.30">
    <property type="match status" value="1"/>
</dbReference>
<proteinExistence type="inferred from homology"/>
<evidence type="ECO:0000256" key="4">
    <source>
        <dbReference type="ARBA" id="ARBA00022801"/>
    </source>
</evidence>
<feature type="domain" description="RecJ OB" evidence="10">
    <location>
        <begin position="455"/>
        <end position="561"/>
    </location>
</feature>
<dbReference type="GO" id="GO:0006281">
    <property type="term" value="P:DNA repair"/>
    <property type="evidence" value="ECO:0007669"/>
    <property type="project" value="InterPro"/>
</dbReference>
<dbReference type="GO" id="GO:0008409">
    <property type="term" value="F:5'-3' exonuclease activity"/>
    <property type="evidence" value="ECO:0007669"/>
    <property type="project" value="InterPro"/>
</dbReference>
<evidence type="ECO:0000313" key="11">
    <source>
        <dbReference type="EMBL" id="SDC20512.1"/>
    </source>
</evidence>